<dbReference type="PATRIC" id="fig|56107.3.peg.2981"/>
<feature type="transmembrane region" description="Helical" evidence="1">
    <location>
        <begin position="42"/>
        <end position="62"/>
    </location>
</feature>
<dbReference type="EMBL" id="CP003642">
    <property type="protein sequence ID" value="AFZ24894.1"/>
    <property type="molecule type" value="Genomic_DNA"/>
</dbReference>
<keyword evidence="1" id="KW-1133">Transmembrane helix</keyword>
<evidence type="ECO:0000313" key="3">
    <source>
        <dbReference type="Proteomes" id="UP000010475"/>
    </source>
</evidence>
<evidence type="ECO:0000313" key="2">
    <source>
        <dbReference type="EMBL" id="AFZ24894.1"/>
    </source>
</evidence>
<keyword evidence="1" id="KW-0812">Transmembrane</keyword>
<keyword evidence="1" id="KW-0472">Membrane</keyword>
<dbReference type="Proteomes" id="UP000010475">
    <property type="component" value="Chromosome"/>
</dbReference>
<proteinExistence type="predicted"/>
<name>K9WYJ3_9NOST</name>
<organism evidence="2 3">
    <name type="scientific">Cylindrospermum stagnale PCC 7417</name>
    <dbReference type="NCBI Taxonomy" id="56107"/>
    <lineage>
        <taxon>Bacteria</taxon>
        <taxon>Bacillati</taxon>
        <taxon>Cyanobacteriota</taxon>
        <taxon>Cyanophyceae</taxon>
        <taxon>Nostocales</taxon>
        <taxon>Nostocaceae</taxon>
        <taxon>Cylindrospermum</taxon>
    </lineage>
</organism>
<feature type="transmembrane region" description="Helical" evidence="1">
    <location>
        <begin position="12"/>
        <end position="30"/>
    </location>
</feature>
<dbReference type="AlphaFoldDB" id="K9WYJ3"/>
<dbReference type="KEGG" id="csg:Cylst_2696"/>
<protein>
    <submittedName>
        <fullName evidence="2">Uncharacterized protein</fullName>
    </submittedName>
</protein>
<dbReference type="eggNOG" id="ENOG502ZMDV">
    <property type="taxonomic scope" value="Bacteria"/>
</dbReference>
<dbReference type="RefSeq" id="WP_015208147.1">
    <property type="nucleotide sequence ID" value="NC_019757.1"/>
</dbReference>
<evidence type="ECO:0000256" key="1">
    <source>
        <dbReference type="SAM" id="Phobius"/>
    </source>
</evidence>
<dbReference type="OrthoDB" id="488036at2"/>
<keyword evidence="3" id="KW-1185">Reference proteome</keyword>
<accession>K9WYJ3</accession>
<gene>
    <name evidence="2" type="ORF">Cylst_2696</name>
</gene>
<sequence length="81" mass="8794">MTNFPLTNSLWIAGIIFLTIAVLGQTKLGFAEINPGCFGRTLALLLGFLSLAFAALLVSFPVETLDLFKTYIAKLIQQNMG</sequence>
<reference evidence="2 3" key="1">
    <citation type="submission" date="2012-06" db="EMBL/GenBank/DDBJ databases">
        <title>Finished chromosome of genome of Cylindrospermum stagnale PCC 7417.</title>
        <authorList>
            <consortium name="US DOE Joint Genome Institute"/>
            <person name="Gugger M."/>
            <person name="Coursin T."/>
            <person name="Rippka R."/>
            <person name="Tandeau De Marsac N."/>
            <person name="Huntemann M."/>
            <person name="Wei C.-L."/>
            <person name="Han J."/>
            <person name="Detter J.C."/>
            <person name="Han C."/>
            <person name="Tapia R."/>
            <person name="Chen A."/>
            <person name="Kyrpides N."/>
            <person name="Mavromatis K."/>
            <person name="Markowitz V."/>
            <person name="Szeto E."/>
            <person name="Ivanova N."/>
            <person name="Pagani I."/>
            <person name="Pati A."/>
            <person name="Goodwin L."/>
            <person name="Nordberg H.P."/>
            <person name="Cantor M.N."/>
            <person name="Hua S.X."/>
            <person name="Woyke T."/>
            <person name="Kerfeld C.A."/>
        </authorList>
    </citation>
    <scope>NUCLEOTIDE SEQUENCE [LARGE SCALE GENOMIC DNA]</scope>
    <source>
        <strain evidence="2 3">PCC 7417</strain>
    </source>
</reference>
<dbReference type="HOGENOM" id="CLU_2343905_0_0_3"/>